<dbReference type="EMBL" id="JAVHNS010000005">
    <property type="protein sequence ID" value="KAK6354326.1"/>
    <property type="molecule type" value="Genomic_DNA"/>
</dbReference>
<keyword evidence="2" id="KW-1185">Reference proteome</keyword>
<organism evidence="1 2">
    <name type="scientific">Orbilia blumenaviensis</name>
    <dbReference type="NCBI Taxonomy" id="1796055"/>
    <lineage>
        <taxon>Eukaryota</taxon>
        <taxon>Fungi</taxon>
        <taxon>Dikarya</taxon>
        <taxon>Ascomycota</taxon>
        <taxon>Pezizomycotina</taxon>
        <taxon>Orbiliomycetes</taxon>
        <taxon>Orbiliales</taxon>
        <taxon>Orbiliaceae</taxon>
        <taxon>Orbilia</taxon>
    </lineage>
</organism>
<dbReference type="AlphaFoldDB" id="A0AAV9V375"/>
<accession>A0AAV9V375</accession>
<proteinExistence type="predicted"/>
<dbReference type="CDD" id="cd09917">
    <property type="entry name" value="F-box_SF"/>
    <property type="match status" value="1"/>
</dbReference>
<evidence type="ECO:0000313" key="1">
    <source>
        <dbReference type="EMBL" id="KAK6354326.1"/>
    </source>
</evidence>
<dbReference type="InterPro" id="IPR036047">
    <property type="entry name" value="F-box-like_dom_sf"/>
</dbReference>
<dbReference type="Proteomes" id="UP001373714">
    <property type="component" value="Unassembled WGS sequence"/>
</dbReference>
<protein>
    <recommendedName>
        <fullName evidence="3">F-box domain-containing protein</fullName>
    </recommendedName>
</protein>
<evidence type="ECO:0000313" key="2">
    <source>
        <dbReference type="Proteomes" id="UP001373714"/>
    </source>
</evidence>
<reference evidence="1 2" key="1">
    <citation type="submission" date="2019-10" db="EMBL/GenBank/DDBJ databases">
        <authorList>
            <person name="Palmer J.M."/>
        </authorList>
    </citation>
    <scope>NUCLEOTIDE SEQUENCE [LARGE SCALE GENOMIC DNA]</scope>
    <source>
        <strain evidence="1 2">TWF730</strain>
    </source>
</reference>
<name>A0AAV9V375_9PEZI</name>
<comment type="caution">
    <text evidence="1">The sequence shown here is derived from an EMBL/GenBank/DDBJ whole genome shotgun (WGS) entry which is preliminary data.</text>
</comment>
<sequence length="398" mass="46643">MPSLSLISMPFEILFEIFSQTLLTVDDNARLQRVCKTFQPAAQAAKGLSYHFRVDAFRFEPWRFFRYLLQNPEIGQKITQIDVSWERRDVKNILTWTNRWSWDEEERVKIQTLIFFAKKKSFATTIETALKGFNSEALLPLLLLFTPNLEHLDMGDTEPSFLLIDIYKNAPHERCFPLLNRLGRYVMQYTSNNGTWDSNNIDEVLKLHEPDAGSPQLWLHKNIKFTVSGFQNLRHFDHGYGRTEIHENDAGYYGFYLEDLLPIFFLPKIESIRLSTFEVSPDGKFFTKLEKYLDIAQKSPVKYLELVYAHVYLPFLVALANATGNLEYFFWCGHPAFYDYFSDDVNYVPTLIKAFLNNNTETLEKSHFLLVDPSLTTLQLRTVEQLEYEQKLPGYRLL</sequence>
<dbReference type="SUPFAM" id="SSF81383">
    <property type="entry name" value="F-box domain"/>
    <property type="match status" value="1"/>
</dbReference>
<evidence type="ECO:0008006" key="3">
    <source>
        <dbReference type="Google" id="ProtNLM"/>
    </source>
</evidence>
<gene>
    <name evidence="1" type="ORF">TWF730_008733</name>
</gene>